<organism evidence="2 3">
    <name type="scientific">Gossypium stocksii</name>
    <dbReference type="NCBI Taxonomy" id="47602"/>
    <lineage>
        <taxon>Eukaryota</taxon>
        <taxon>Viridiplantae</taxon>
        <taxon>Streptophyta</taxon>
        <taxon>Embryophyta</taxon>
        <taxon>Tracheophyta</taxon>
        <taxon>Spermatophyta</taxon>
        <taxon>Magnoliopsida</taxon>
        <taxon>eudicotyledons</taxon>
        <taxon>Gunneridae</taxon>
        <taxon>Pentapetalae</taxon>
        <taxon>rosids</taxon>
        <taxon>malvids</taxon>
        <taxon>Malvales</taxon>
        <taxon>Malvaceae</taxon>
        <taxon>Malvoideae</taxon>
        <taxon>Gossypium</taxon>
    </lineage>
</organism>
<evidence type="ECO:0000313" key="3">
    <source>
        <dbReference type="Proteomes" id="UP000828251"/>
    </source>
</evidence>
<feature type="compositionally biased region" description="Polar residues" evidence="1">
    <location>
        <begin position="109"/>
        <end position="125"/>
    </location>
</feature>
<evidence type="ECO:0000256" key="1">
    <source>
        <dbReference type="SAM" id="MobiDB-lite"/>
    </source>
</evidence>
<reference evidence="2 3" key="1">
    <citation type="journal article" date="2021" name="Plant Biotechnol. J.">
        <title>Multi-omics assisted identification of the key and species-specific regulatory components of drought-tolerant mechanisms in Gossypium stocksii.</title>
        <authorList>
            <person name="Yu D."/>
            <person name="Ke L."/>
            <person name="Zhang D."/>
            <person name="Wu Y."/>
            <person name="Sun Y."/>
            <person name="Mei J."/>
            <person name="Sun J."/>
            <person name="Sun Y."/>
        </authorList>
    </citation>
    <scope>NUCLEOTIDE SEQUENCE [LARGE SCALE GENOMIC DNA]</scope>
    <source>
        <strain evidence="3">cv. E1</strain>
        <tissue evidence="2">Leaf</tissue>
    </source>
</reference>
<comment type="caution">
    <text evidence="2">The sequence shown here is derived from an EMBL/GenBank/DDBJ whole genome shotgun (WGS) entry which is preliminary data.</text>
</comment>
<gene>
    <name evidence="2" type="ORF">J1N35_005660</name>
</gene>
<dbReference type="SUPFAM" id="SSF52038">
    <property type="entry name" value="Barstar-related"/>
    <property type="match status" value="1"/>
</dbReference>
<dbReference type="InterPro" id="IPR035905">
    <property type="entry name" value="Barstar-like_sf"/>
</dbReference>
<sequence length="125" mass="15008">IYPNEVIYSNNEYRSLQKYLFQLNQTIPIEIWHPPNIDALWDTMPDGLYYQQILQALQEYKVDIPDPTKWSQEYPMYCSQVEMERIRLHNSLIQEDKYEDEDTCKDNYSESSMDSAQLSHFNAKN</sequence>
<proteinExistence type="predicted"/>
<accession>A0A9D3WFQ9</accession>
<feature type="region of interest" description="Disordered" evidence="1">
    <location>
        <begin position="99"/>
        <end position="125"/>
    </location>
</feature>
<dbReference type="AlphaFoldDB" id="A0A9D3WFQ9"/>
<keyword evidence="3" id="KW-1185">Reference proteome</keyword>
<dbReference type="EMBL" id="JAIQCV010000002">
    <property type="protein sequence ID" value="KAH1122500.1"/>
    <property type="molecule type" value="Genomic_DNA"/>
</dbReference>
<feature type="non-terminal residue" evidence="2">
    <location>
        <position position="1"/>
    </location>
</feature>
<dbReference type="Proteomes" id="UP000828251">
    <property type="component" value="Unassembled WGS sequence"/>
</dbReference>
<evidence type="ECO:0000313" key="2">
    <source>
        <dbReference type="EMBL" id="KAH1122500.1"/>
    </source>
</evidence>
<protein>
    <submittedName>
        <fullName evidence="2">Uncharacterized protein</fullName>
    </submittedName>
</protein>
<dbReference type="OrthoDB" id="10340709at2759"/>
<name>A0A9D3WFQ9_9ROSI</name>